<dbReference type="GO" id="GO:0050567">
    <property type="term" value="F:glutaminyl-tRNA synthase (glutamine-hydrolyzing) activity"/>
    <property type="evidence" value="ECO:0007669"/>
    <property type="project" value="UniProtKB-UniRule"/>
</dbReference>
<dbReference type="GO" id="GO:0006412">
    <property type="term" value="P:translation"/>
    <property type="evidence" value="ECO:0007669"/>
    <property type="project" value="UniProtKB-UniRule"/>
</dbReference>
<gene>
    <name evidence="1" type="primary">gatC</name>
    <name evidence="3" type="ORF">COX35_00595</name>
</gene>
<dbReference type="NCBIfam" id="TIGR00135">
    <property type="entry name" value="gatC"/>
    <property type="match status" value="1"/>
</dbReference>
<dbReference type="GO" id="GO:0005524">
    <property type="term" value="F:ATP binding"/>
    <property type="evidence" value="ECO:0007669"/>
    <property type="project" value="UniProtKB-KW"/>
</dbReference>
<keyword evidence="1" id="KW-0436">Ligase</keyword>
<dbReference type="InterPro" id="IPR003837">
    <property type="entry name" value="GatC"/>
</dbReference>
<evidence type="ECO:0000313" key="3">
    <source>
        <dbReference type="EMBL" id="PIP24401.1"/>
    </source>
</evidence>
<comment type="catalytic activity">
    <reaction evidence="1">
        <text>L-glutamyl-tRNA(Gln) + L-glutamine + ATP + H2O = L-glutaminyl-tRNA(Gln) + L-glutamate + ADP + phosphate + H(+)</text>
        <dbReference type="Rhea" id="RHEA:17521"/>
        <dbReference type="Rhea" id="RHEA-COMP:9681"/>
        <dbReference type="Rhea" id="RHEA-COMP:9684"/>
        <dbReference type="ChEBI" id="CHEBI:15377"/>
        <dbReference type="ChEBI" id="CHEBI:15378"/>
        <dbReference type="ChEBI" id="CHEBI:29985"/>
        <dbReference type="ChEBI" id="CHEBI:30616"/>
        <dbReference type="ChEBI" id="CHEBI:43474"/>
        <dbReference type="ChEBI" id="CHEBI:58359"/>
        <dbReference type="ChEBI" id="CHEBI:78520"/>
        <dbReference type="ChEBI" id="CHEBI:78521"/>
        <dbReference type="ChEBI" id="CHEBI:456216"/>
    </reaction>
</comment>
<keyword evidence="1" id="KW-0547">Nucleotide-binding</keyword>
<dbReference type="GO" id="GO:0070681">
    <property type="term" value="P:glutaminyl-tRNAGln biosynthesis via transamidation"/>
    <property type="evidence" value="ECO:0007669"/>
    <property type="project" value="TreeGrafter"/>
</dbReference>
<dbReference type="Proteomes" id="UP000229952">
    <property type="component" value="Unassembled WGS sequence"/>
</dbReference>
<proteinExistence type="inferred from homology"/>
<comment type="function">
    <text evidence="1">Allows the formation of correctly charged Asn-tRNA(Asn) or Gln-tRNA(Gln) through the transamidation of misacylated Asp-tRNA(Asn) or Glu-tRNA(Gln) in organisms which lack either or both of asparaginyl-tRNA or glutaminyl-tRNA synthetases. The reaction takes place in the presence of glutamine and ATP through an activated phospho-Asp-tRNA(Asn) or phospho-Glu-tRNA(Gln).</text>
</comment>
<dbReference type="GO" id="GO:0050566">
    <property type="term" value="F:asparaginyl-tRNA synthase (glutamine-hydrolyzing) activity"/>
    <property type="evidence" value="ECO:0007669"/>
    <property type="project" value="RHEA"/>
</dbReference>
<dbReference type="HAMAP" id="MF_00122">
    <property type="entry name" value="GatC"/>
    <property type="match status" value="1"/>
</dbReference>
<dbReference type="AlphaFoldDB" id="A0A2G9Z117"/>
<protein>
    <recommendedName>
        <fullName evidence="1">Aspartyl/glutamyl-tRNA(Asn/Gln) amidotransferase subunit C</fullName>
        <shortName evidence="1">Asp/Glu-ADT subunit C</shortName>
        <ecNumber evidence="1">6.3.5.-</ecNumber>
    </recommendedName>
</protein>
<evidence type="ECO:0000313" key="4">
    <source>
        <dbReference type="Proteomes" id="UP000229952"/>
    </source>
</evidence>
<keyword evidence="1" id="KW-0067">ATP-binding</keyword>
<accession>A0A2G9Z117</accession>
<organism evidence="3 4">
    <name type="scientific">Candidatus Nealsonbacteria bacterium CG23_combo_of_CG06-09_8_20_14_all_37_18</name>
    <dbReference type="NCBI Taxonomy" id="1974720"/>
    <lineage>
        <taxon>Bacteria</taxon>
        <taxon>Candidatus Nealsoniibacteriota</taxon>
    </lineage>
</organism>
<sequence length="108" mass="12080">MISKEEVKHIAKLARLGLTEKEIAKYQKELSSILDYIEKLKEVDVSGVGPTSHSVLVENVMRGDESQKPKAKTIYPPTALPPRQAPRQKLLELAPETKDGYLKVKSIL</sequence>
<dbReference type="Pfam" id="PF02686">
    <property type="entry name" value="GatC"/>
    <property type="match status" value="1"/>
</dbReference>
<comment type="subunit">
    <text evidence="1">Heterotrimer of A, B and C subunits.</text>
</comment>
<comment type="catalytic activity">
    <reaction evidence="1">
        <text>L-aspartyl-tRNA(Asn) + L-glutamine + ATP + H2O = L-asparaginyl-tRNA(Asn) + L-glutamate + ADP + phosphate + 2 H(+)</text>
        <dbReference type="Rhea" id="RHEA:14513"/>
        <dbReference type="Rhea" id="RHEA-COMP:9674"/>
        <dbReference type="Rhea" id="RHEA-COMP:9677"/>
        <dbReference type="ChEBI" id="CHEBI:15377"/>
        <dbReference type="ChEBI" id="CHEBI:15378"/>
        <dbReference type="ChEBI" id="CHEBI:29985"/>
        <dbReference type="ChEBI" id="CHEBI:30616"/>
        <dbReference type="ChEBI" id="CHEBI:43474"/>
        <dbReference type="ChEBI" id="CHEBI:58359"/>
        <dbReference type="ChEBI" id="CHEBI:78515"/>
        <dbReference type="ChEBI" id="CHEBI:78516"/>
        <dbReference type="ChEBI" id="CHEBI:456216"/>
    </reaction>
</comment>
<evidence type="ECO:0000256" key="1">
    <source>
        <dbReference type="HAMAP-Rule" id="MF_00122"/>
    </source>
</evidence>
<keyword evidence="1" id="KW-0648">Protein biosynthesis</keyword>
<dbReference type="GO" id="GO:0016740">
    <property type="term" value="F:transferase activity"/>
    <property type="evidence" value="ECO:0007669"/>
    <property type="project" value="UniProtKB-KW"/>
</dbReference>
<dbReference type="InterPro" id="IPR036113">
    <property type="entry name" value="Asp/Glu-ADT_sf_sub_c"/>
</dbReference>
<dbReference type="EC" id="6.3.5.-" evidence="1"/>
<dbReference type="SUPFAM" id="SSF141000">
    <property type="entry name" value="Glu-tRNAGln amidotransferase C subunit"/>
    <property type="match status" value="1"/>
</dbReference>
<keyword evidence="3" id="KW-0808">Transferase</keyword>
<dbReference type="Gene3D" id="1.10.20.60">
    <property type="entry name" value="Glu-tRNAGln amidotransferase C subunit, N-terminal domain"/>
    <property type="match status" value="1"/>
</dbReference>
<comment type="caution">
    <text evidence="3">The sequence shown here is derived from an EMBL/GenBank/DDBJ whole genome shotgun (WGS) entry which is preliminary data.</text>
</comment>
<dbReference type="PANTHER" id="PTHR15004:SF0">
    <property type="entry name" value="GLUTAMYL-TRNA(GLN) AMIDOTRANSFERASE SUBUNIT C, MITOCHONDRIAL"/>
    <property type="match status" value="1"/>
</dbReference>
<dbReference type="PANTHER" id="PTHR15004">
    <property type="entry name" value="GLUTAMYL-TRNA(GLN) AMIDOTRANSFERASE SUBUNIT C, MITOCHONDRIAL"/>
    <property type="match status" value="1"/>
</dbReference>
<dbReference type="GO" id="GO:0006450">
    <property type="term" value="P:regulation of translational fidelity"/>
    <property type="evidence" value="ECO:0007669"/>
    <property type="project" value="InterPro"/>
</dbReference>
<reference evidence="3 4" key="1">
    <citation type="submission" date="2017-09" db="EMBL/GenBank/DDBJ databases">
        <title>Depth-based differentiation of microbial function through sediment-hosted aquifers and enrichment of novel symbionts in the deep terrestrial subsurface.</title>
        <authorList>
            <person name="Probst A.J."/>
            <person name="Ladd B."/>
            <person name="Jarett J.K."/>
            <person name="Geller-Mcgrath D.E."/>
            <person name="Sieber C.M."/>
            <person name="Emerson J.B."/>
            <person name="Anantharaman K."/>
            <person name="Thomas B.C."/>
            <person name="Malmstrom R."/>
            <person name="Stieglmeier M."/>
            <person name="Klingl A."/>
            <person name="Woyke T."/>
            <person name="Ryan C.M."/>
            <person name="Banfield J.F."/>
        </authorList>
    </citation>
    <scope>NUCLEOTIDE SEQUENCE [LARGE SCALE GENOMIC DNA]</scope>
    <source>
        <strain evidence="3">CG23_combo_of_CG06-09_8_20_14_all_37_18</strain>
    </source>
</reference>
<comment type="similarity">
    <text evidence="1">Belongs to the GatC family.</text>
</comment>
<feature type="region of interest" description="Disordered" evidence="2">
    <location>
        <begin position="63"/>
        <end position="87"/>
    </location>
</feature>
<name>A0A2G9Z117_9BACT</name>
<evidence type="ECO:0000256" key="2">
    <source>
        <dbReference type="SAM" id="MobiDB-lite"/>
    </source>
</evidence>
<dbReference type="EMBL" id="PCRQ01000018">
    <property type="protein sequence ID" value="PIP24401.1"/>
    <property type="molecule type" value="Genomic_DNA"/>
</dbReference>